<dbReference type="HOGENOM" id="CLU_481423_0_0_1"/>
<evidence type="ECO:0000256" key="1">
    <source>
        <dbReference type="SAM" id="MobiDB-lite"/>
    </source>
</evidence>
<feature type="region of interest" description="Disordered" evidence="1">
    <location>
        <begin position="215"/>
        <end position="255"/>
    </location>
</feature>
<dbReference type="Proteomes" id="UP000002035">
    <property type="component" value="Unassembled WGS sequence"/>
</dbReference>
<feature type="compositionally biased region" description="Polar residues" evidence="1">
    <location>
        <begin position="363"/>
        <end position="375"/>
    </location>
</feature>
<dbReference type="VEuPathDB" id="FungiDB:MCYG_02305"/>
<evidence type="ECO:0000313" key="3">
    <source>
        <dbReference type="Proteomes" id="UP000002035"/>
    </source>
</evidence>
<dbReference type="AlphaFoldDB" id="C5FFN9"/>
<sequence length="525" mass="56958">MSIHEVYAGIPGWTNTRVEDQSPSSQLHNYHSSAMIMQFSGSSVSESLKQEPLISEKGPDVTMGQCDIRGLAYLKAAEQEHSSQDPSDNCYMGSHKGSQGNLSCSDLTDAVQSSSASSCPGSPQTPVDTEQQNDRGNINSKQGMYSPVTEDAEIHDVEDESKGANEEKIDRKKMKRFRRAKLKRLSLDDRERVLKSRALPDDFDMAQSLQSSYAPEHHGYTTPLVSPGTFFPPEENDPYNSGRVGTSSGDDYTTSPLSTVSAYSSYFGRGSSTFSRGTDSISSMSTSGDSLGSFASISSANPSIHGRVNFIPRSFGEQQGTMRPSVPQLHMYNTSVRARTGSLNLPLRGPIPCPTPPLEYTDTDSSVDLNSTYGSRSLDASARRDPFGLGSVTEGFKQKTVGQSVTTTPRLGEGSPPKVGQSRAGAAALQSSPLSSTQEEDQLSGLGPHFNLSSFGITYSRQNPSSNTNDPSHPSKRPDMQGAYNQHGTAWLQQTIQQKLSCYPTPEFSAPRQRAFFYQPNTETI</sequence>
<feature type="region of interest" description="Disordered" evidence="1">
    <location>
        <begin position="360"/>
        <end position="483"/>
    </location>
</feature>
<feature type="compositionally biased region" description="Basic and acidic residues" evidence="1">
    <location>
        <begin position="152"/>
        <end position="170"/>
    </location>
</feature>
<dbReference type="OMA" id="HGTAWLQ"/>
<reference evidence="3" key="1">
    <citation type="journal article" date="2012" name="MBio">
        <title>Comparative genome analysis of Trichophyton rubrum and related dermatophytes reveals candidate genes involved in infection.</title>
        <authorList>
            <person name="Martinez D.A."/>
            <person name="Oliver B.G."/>
            <person name="Graeser Y."/>
            <person name="Goldberg J.M."/>
            <person name="Li W."/>
            <person name="Martinez-Rossi N.M."/>
            <person name="Monod M."/>
            <person name="Shelest E."/>
            <person name="Barton R.C."/>
            <person name="Birch E."/>
            <person name="Brakhage A.A."/>
            <person name="Chen Z."/>
            <person name="Gurr S.J."/>
            <person name="Heiman D."/>
            <person name="Heitman J."/>
            <person name="Kosti I."/>
            <person name="Rossi A."/>
            <person name="Saif S."/>
            <person name="Samalova M."/>
            <person name="Saunders C.W."/>
            <person name="Shea T."/>
            <person name="Summerbell R.C."/>
            <person name="Xu J."/>
            <person name="Young S."/>
            <person name="Zeng Q."/>
            <person name="Birren B.W."/>
            <person name="Cuomo C.A."/>
            <person name="White T.C."/>
        </authorList>
    </citation>
    <scope>NUCLEOTIDE SEQUENCE [LARGE SCALE GENOMIC DNA]</scope>
    <source>
        <strain evidence="3">ATCC MYA-4605 / CBS 113480</strain>
    </source>
</reference>
<dbReference type="EMBL" id="DS995702">
    <property type="protein sequence ID" value="EEQ29486.1"/>
    <property type="molecule type" value="Genomic_DNA"/>
</dbReference>
<name>C5FFN9_ARTOC</name>
<gene>
    <name evidence="2" type="ORF">MCYG_02305</name>
</gene>
<feature type="compositionally biased region" description="Polar residues" evidence="1">
    <location>
        <begin position="400"/>
        <end position="409"/>
    </location>
</feature>
<organism evidence="2 3">
    <name type="scientific">Arthroderma otae (strain ATCC MYA-4605 / CBS 113480)</name>
    <name type="common">Microsporum canis</name>
    <dbReference type="NCBI Taxonomy" id="554155"/>
    <lineage>
        <taxon>Eukaryota</taxon>
        <taxon>Fungi</taxon>
        <taxon>Dikarya</taxon>
        <taxon>Ascomycota</taxon>
        <taxon>Pezizomycotina</taxon>
        <taxon>Eurotiomycetes</taxon>
        <taxon>Eurotiomycetidae</taxon>
        <taxon>Onygenales</taxon>
        <taxon>Arthrodermataceae</taxon>
        <taxon>Microsporum</taxon>
    </lineage>
</organism>
<feature type="compositionally biased region" description="Polar residues" evidence="1">
    <location>
        <begin position="119"/>
        <end position="143"/>
    </location>
</feature>
<feature type="compositionally biased region" description="Polar residues" evidence="1">
    <location>
        <begin position="451"/>
        <end position="472"/>
    </location>
</feature>
<dbReference type="STRING" id="554155.C5FFN9"/>
<feature type="region of interest" description="Disordered" evidence="1">
    <location>
        <begin position="78"/>
        <end position="172"/>
    </location>
</feature>
<dbReference type="OrthoDB" id="6159439at2759"/>
<dbReference type="GeneID" id="9226363"/>
<evidence type="ECO:0000313" key="2">
    <source>
        <dbReference type="EMBL" id="EEQ29486.1"/>
    </source>
</evidence>
<proteinExistence type="predicted"/>
<evidence type="ECO:0008006" key="4">
    <source>
        <dbReference type="Google" id="ProtNLM"/>
    </source>
</evidence>
<dbReference type="RefSeq" id="XP_002849371.1">
    <property type="nucleotide sequence ID" value="XM_002849325.1"/>
</dbReference>
<protein>
    <recommendedName>
        <fullName evidence="4">Homeobox transcription factor</fullName>
    </recommendedName>
</protein>
<keyword evidence="3" id="KW-1185">Reference proteome</keyword>
<dbReference type="eggNOG" id="KOG0849">
    <property type="taxonomic scope" value="Eukaryota"/>
</dbReference>
<accession>C5FFN9</accession>
<feature type="compositionally biased region" description="Polar residues" evidence="1">
    <location>
        <begin position="96"/>
        <end position="112"/>
    </location>
</feature>
<feature type="compositionally biased region" description="Polar residues" evidence="1">
    <location>
        <begin position="243"/>
        <end position="255"/>
    </location>
</feature>